<accession>A0A1Y1VP01</accession>
<name>A0A1Y1VP01_9FUNG</name>
<dbReference type="OrthoDB" id="2144452at2759"/>
<dbReference type="AlphaFoldDB" id="A0A1Y1VP01"/>
<dbReference type="Proteomes" id="UP000193719">
    <property type="component" value="Unassembled WGS sequence"/>
</dbReference>
<reference evidence="1 2" key="2">
    <citation type="submission" date="2016-08" db="EMBL/GenBank/DDBJ databases">
        <title>Pervasive Adenine N6-methylation of Active Genes in Fungi.</title>
        <authorList>
            <consortium name="DOE Joint Genome Institute"/>
            <person name="Mondo S.J."/>
            <person name="Dannebaum R.O."/>
            <person name="Kuo R.C."/>
            <person name="Labutti K."/>
            <person name="Haridas S."/>
            <person name="Kuo A."/>
            <person name="Salamov A."/>
            <person name="Ahrendt S.R."/>
            <person name="Lipzen A."/>
            <person name="Sullivan W."/>
            <person name="Andreopoulos W.B."/>
            <person name="Clum A."/>
            <person name="Lindquist E."/>
            <person name="Daum C."/>
            <person name="Ramamoorthy G.K."/>
            <person name="Gryganskyi A."/>
            <person name="Culley D."/>
            <person name="Magnuson J.K."/>
            <person name="James T.Y."/>
            <person name="O'Malley M.A."/>
            <person name="Stajich J.E."/>
            <person name="Spatafora J.W."/>
            <person name="Visel A."/>
            <person name="Grigoriev I.V."/>
        </authorList>
    </citation>
    <scope>NUCLEOTIDE SEQUENCE [LARGE SCALE GENOMIC DNA]</scope>
    <source>
        <strain evidence="2">finn</strain>
    </source>
</reference>
<dbReference type="EMBL" id="MCFH01000001">
    <property type="protein sequence ID" value="ORX60882.1"/>
    <property type="molecule type" value="Genomic_DNA"/>
</dbReference>
<sequence>MENLIEYYNTVIDKVATKATEVFNNSYNLNLNKNSIINSLEIEDNVQAPTKEMSELNINDTYLSCMAIKRDKTNCSNKCVPGRVYCRTHLNNEGKVPLPEHIKMVASKYKYEVIANTISLGNDWINYNKTQERDQKQSKWPIEVKIGLNSLNSYILFFTEFPSYFGAGILIIQFLSKKESYFLATHYVEVNKYCEEVDNSEIYAKLYLRPLSSLKDKPIFKKIEHLLSEYGIPYDVNEINKKVKIVNENNPIVIYNNVDKVINSHYNLMYFHYNEYIKSKINKE</sequence>
<organism evidence="1 2">
    <name type="scientific">Piromyces finnis</name>
    <dbReference type="NCBI Taxonomy" id="1754191"/>
    <lineage>
        <taxon>Eukaryota</taxon>
        <taxon>Fungi</taxon>
        <taxon>Fungi incertae sedis</taxon>
        <taxon>Chytridiomycota</taxon>
        <taxon>Chytridiomycota incertae sedis</taxon>
        <taxon>Neocallimastigomycetes</taxon>
        <taxon>Neocallimastigales</taxon>
        <taxon>Neocallimastigaceae</taxon>
        <taxon>Piromyces</taxon>
    </lineage>
</organism>
<keyword evidence="2" id="KW-1185">Reference proteome</keyword>
<comment type="caution">
    <text evidence="1">The sequence shown here is derived from an EMBL/GenBank/DDBJ whole genome shotgun (WGS) entry which is preliminary data.</text>
</comment>
<gene>
    <name evidence="1" type="ORF">BCR36DRAFT_578954</name>
</gene>
<evidence type="ECO:0000313" key="1">
    <source>
        <dbReference type="EMBL" id="ORX60882.1"/>
    </source>
</evidence>
<proteinExistence type="predicted"/>
<evidence type="ECO:0000313" key="2">
    <source>
        <dbReference type="Proteomes" id="UP000193719"/>
    </source>
</evidence>
<reference evidence="1 2" key="1">
    <citation type="submission" date="2016-08" db="EMBL/GenBank/DDBJ databases">
        <title>Genomes of anaerobic fungi encode conserved fungal cellulosomes for biomass hydrolysis.</title>
        <authorList>
            <consortium name="DOE Joint Genome Institute"/>
            <person name="Haitjema C.H."/>
            <person name="Gilmore S.P."/>
            <person name="Henske J.K."/>
            <person name="Solomon K.V."/>
            <person name="De Groot R."/>
            <person name="Kuo A."/>
            <person name="Mondo S.J."/>
            <person name="Salamov A.A."/>
            <person name="Labutti K."/>
            <person name="Zhao Z."/>
            <person name="Chiniquy J."/>
            <person name="Barry K."/>
            <person name="Brewer H.M."/>
            <person name="Purvine S.O."/>
            <person name="Wright A.T."/>
            <person name="Boxma B."/>
            <person name="Van Alen T."/>
            <person name="Hackstein J.H."/>
            <person name="Baker S.E."/>
            <person name="Grigoriev I.V."/>
            <person name="O'Malley M.A."/>
        </authorList>
    </citation>
    <scope>NUCLEOTIDE SEQUENCE [LARGE SCALE GENOMIC DNA]</scope>
    <source>
        <strain evidence="2">finn</strain>
    </source>
</reference>
<protein>
    <submittedName>
        <fullName evidence="1">Uncharacterized protein</fullName>
    </submittedName>
</protein>